<name>A0A0E9S1B1_ANGAN</name>
<sequence>MLYGVLSRTSIKVKPFSVFLMLRYFYRKDSYALFSILLYVLQS</sequence>
<accession>A0A0E9S1B1</accession>
<proteinExistence type="predicted"/>
<organism evidence="1">
    <name type="scientific">Anguilla anguilla</name>
    <name type="common">European freshwater eel</name>
    <name type="synonym">Muraena anguilla</name>
    <dbReference type="NCBI Taxonomy" id="7936"/>
    <lineage>
        <taxon>Eukaryota</taxon>
        <taxon>Metazoa</taxon>
        <taxon>Chordata</taxon>
        <taxon>Craniata</taxon>
        <taxon>Vertebrata</taxon>
        <taxon>Euteleostomi</taxon>
        <taxon>Actinopterygii</taxon>
        <taxon>Neopterygii</taxon>
        <taxon>Teleostei</taxon>
        <taxon>Anguilliformes</taxon>
        <taxon>Anguillidae</taxon>
        <taxon>Anguilla</taxon>
    </lineage>
</organism>
<evidence type="ECO:0000313" key="1">
    <source>
        <dbReference type="EMBL" id="JAH34445.1"/>
    </source>
</evidence>
<dbReference type="EMBL" id="GBXM01074132">
    <property type="protein sequence ID" value="JAH34445.1"/>
    <property type="molecule type" value="Transcribed_RNA"/>
</dbReference>
<protein>
    <submittedName>
        <fullName evidence="1">Uncharacterized protein</fullName>
    </submittedName>
</protein>
<reference evidence="1" key="1">
    <citation type="submission" date="2014-11" db="EMBL/GenBank/DDBJ databases">
        <authorList>
            <person name="Amaro Gonzalez C."/>
        </authorList>
    </citation>
    <scope>NUCLEOTIDE SEQUENCE</scope>
</reference>
<dbReference type="AlphaFoldDB" id="A0A0E9S1B1"/>
<reference evidence="1" key="2">
    <citation type="journal article" date="2015" name="Fish Shellfish Immunol.">
        <title>Early steps in the European eel (Anguilla anguilla)-Vibrio vulnificus interaction in the gills: Role of the RtxA13 toxin.</title>
        <authorList>
            <person name="Callol A."/>
            <person name="Pajuelo D."/>
            <person name="Ebbesson L."/>
            <person name="Teles M."/>
            <person name="MacKenzie S."/>
            <person name="Amaro C."/>
        </authorList>
    </citation>
    <scope>NUCLEOTIDE SEQUENCE</scope>
</reference>